<evidence type="ECO:0000313" key="9">
    <source>
        <dbReference type="Proteomes" id="UP001595907"/>
    </source>
</evidence>
<accession>A0ABV8QS60</accession>
<keyword evidence="6" id="KW-0325">Glycoprotein</keyword>
<dbReference type="CDD" id="cd11010">
    <property type="entry name" value="S1-P1_nuclease"/>
    <property type="match status" value="1"/>
</dbReference>
<dbReference type="InterPro" id="IPR008947">
    <property type="entry name" value="PLipase_C/P1_nuclease_dom_sf"/>
</dbReference>
<comment type="caution">
    <text evidence="8">The sequence shown here is derived from an EMBL/GenBank/DDBJ whole genome shotgun (WGS) entry which is preliminary data.</text>
</comment>
<dbReference type="PANTHER" id="PTHR33146:SF26">
    <property type="entry name" value="ENDONUCLEASE 4"/>
    <property type="match status" value="1"/>
</dbReference>
<evidence type="ECO:0000256" key="7">
    <source>
        <dbReference type="SAM" id="SignalP"/>
    </source>
</evidence>
<keyword evidence="3" id="KW-0255">Endonuclease</keyword>
<evidence type="ECO:0000256" key="6">
    <source>
        <dbReference type="ARBA" id="ARBA00023180"/>
    </source>
</evidence>
<gene>
    <name evidence="8" type="ORF">ACFOWM_07300</name>
</gene>
<dbReference type="Gene3D" id="1.10.575.10">
    <property type="entry name" value="P1 Nuclease"/>
    <property type="match status" value="1"/>
</dbReference>
<keyword evidence="7" id="KW-0732">Signal</keyword>
<organism evidence="8 9">
    <name type="scientific">Ferruginibacter yonginensis</name>
    <dbReference type="NCBI Taxonomy" id="1310416"/>
    <lineage>
        <taxon>Bacteria</taxon>
        <taxon>Pseudomonadati</taxon>
        <taxon>Bacteroidota</taxon>
        <taxon>Chitinophagia</taxon>
        <taxon>Chitinophagales</taxon>
        <taxon>Chitinophagaceae</taxon>
        <taxon>Ferruginibacter</taxon>
    </lineage>
</organism>
<reference evidence="9" key="1">
    <citation type="journal article" date="2019" name="Int. J. Syst. Evol. Microbiol.">
        <title>The Global Catalogue of Microorganisms (GCM) 10K type strain sequencing project: providing services to taxonomists for standard genome sequencing and annotation.</title>
        <authorList>
            <consortium name="The Broad Institute Genomics Platform"/>
            <consortium name="The Broad Institute Genome Sequencing Center for Infectious Disease"/>
            <person name="Wu L."/>
            <person name="Ma J."/>
        </authorList>
    </citation>
    <scope>NUCLEOTIDE SEQUENCE [LARGE SCALE GENOMIC DNA]</scope>
    <source>
        <strain evidence="9">CECT 8289</strain>
    </source>
</reference>
<dbReference type="EMBL" id="JBHSCZ010000002">
    <property type="protein sequence ID" value="MFC4262676.1"/>
    <property type="molecule type" value="Genomic_DNA"/>
</dbReference>
<protein>
    <submittedName>
        <fullName evidence="8">S1/P1 nuclease</fullName>
    </submittedName>
</protein>
<evidence type="ECO:0000256" key="1">
    <source>
        <dbReference type="ARBA" id="ARBA00022722"/>
    </source>
</evidence>
<feature type="chain" id="PRO_5046910175" evidence="7">
    <location>
        <begin position="23"/>
        <end position="263"/>
    </location>
</feature>
<keyword evidence="2" id="KW-0479">Metal-binding</keyword>
<evidence type="ECO:0000313" key="8">
    <source>
        <dbReference type="EMBL" id="MFC4262676.1"/>
    </source>
</evidence>
<evidence type="ECO:0000256" key="2">
    <source>
        <dbReference type="ARBA" id="ARBA00022723"/>
    </source>
</evidence>
<proteinExistence type="predicted"/>
<keyword evidence="1" id="KW-0540">Nuclease</keyword>
<dbReference type="Proteomes" id="UP001595907">
    <property type="component" value="Unassembled WGS sequence"/>
</dbReference>
<keyword evidence="5" id="KW-1015">Disulfide bond</keyword>
<dbReference type="PANTHER" id="PTHR33146">
    <property type="entry name" value="ENDONUCLEASE 4"/>
    <property type="match status" value="1"/>
</dbReference>
<dbReference type="InterPro" id="IPR003154">
    <property type="entry name" value="S1/P1nuclease"/>
</dbReference>
<keyword evidence="4" id="KW-0378">Hydrolase</keyword>
<feature type="signal peptide" evidence="7">
    <location>
        <begin position="1"/>
        <end position="22"/>
    </location>
</feature>
<name>A0ABV8QS60_9BACT</name>
<sequence length="263" mass="30473">MKLFKKIIIFTAMCYLPFTSSAWGIIGHRVVGEIADSYLTKKTKKAIAAILGNESVAMASNWPDFIKSDPNYRYLNNWHYVNLKSDLTFDEVNNFLTADTATDAYTKINFLVNEMKTNTLLPNETKVMYIRLLIHIIGDIHQPMHLGKPDDRGGNAVKLKWFDEPTNLHAVWDEKLVEFQELSYTEYAKAINFITKEQRNSWKQQSLVQWIYDTYTLTGKVYAESKPDSRLDYLYNFKFLAPMNDQLLKGGFHLATVLNDIFK</sequence>
<evidence type="ECO:0000256" key="5">
    <source>
        <dbReference type="ARBA" id="ARBA00023157"/>
    </source>
</evidence>
<dbReference type="SUPFAM" id="SSF48537">
    <property type="entry name" value="Phospholipase C/P1 nuclease"/>
    <property type="match status" value="1"/>
</dbReference>
<keyword evidence="9" id="KW-1185">Reference proteome</keyword>
<dbReference type="Pfam" id="PF02265">
    <property type="entry name" value="S1-P1_nuclease"/>
    <property type="match status" value="1"/>
</dbReference>
<evidence type="ECO:0000256" key="4">
    <source>
        <dbReference type="ARBA" id="ARBA00022801"/>
    </source>
</evidence>
<dbReference type="RefSeq" id="WP_379708355.1">
    <property type="nucleotide sequence ID" value="NZ_JBHSCZ010000002.1"/>
</dbReference>
<evidence type="ECO:0000256" key="3">
    <source>
        <dbReference type="ARBA" id="ARBA00022759"/>
    </source>
</evidence>